<evidence type="ECO:0000313" key="2">
    <source>
        <dbReference type="EMBL" id="EXB65261.1"/>
    </source>
</evidence>
<evidence type="ECO:0000313" key="3">
    <source>
        <dbReference type="Proteomes" id="UP000030645"/>
    </source>
</evidence>
<dbReference type="AlphaFoldDB" id="W9R242"/>
<reference evidence="3" key="1">
    <citation type="submission" date="2013-01" db="EMBL/GenBank/DDBJ databases">
        <title>Draft Genome Sequence of a Mulberry Tree, Morus notabilis C.K. Schneid.</title>
        <authorList>
            <person name="He N."/>
            <person name="Zhao S."/>
        </authorList>
    </citation>
    <scope>NUCLEOTIDE SEQUENCE</scope>
</reference>
<sequence>MRENCPCPSMDVVSWIGKVSTLEGHLPSSISGSRDYLSNLSVEIRVTLDRESLAQTIWFEVPTREGTDDRDVVCQKLPCNRSCQKIFDVVRLTRFSEEEGVEGMGRCRLHREIGVAKICCVGYGDRDDGDKSHKRTQNDDKMDRKGKAGARRAGPVFPRLSMMETARFNLLTRRNYCGPMPLSDEI</sequence>
<dbReference type="Proteomes" id="UP000030645">
    <property type="component" value="Unassembled WGS sequence"/>
</dbReference>
<protein>
    <submittedName>
        <fullName evidence="2">Uncharacterized protein</fullName>
    </submittedName>
</protein>
<proteinExistence type="predicted"/>
<evidence type="ECO:0000256" key="1">
    <source>
        <dbReference type="SAM" id="MobiDB-lite"/>
    </source>
</evidence>
<feature type="region of interest" description="Disordered" evidence="1">
    <location>
        <begin position="127"/>
        <end position="154"/>
    </location>
</feature>
<keyword evidence="3" id="KW-1185">Reference proteome</keyword>
<feature type="compositionally biased region" description="Basic and acidic residues" evidence="1">
    <location>
        <begin position="127"/>
        <end position="146"/>
    </location>
</feature>
<gene>
    <name evidence="2" type="ORF">L484_025340</name>
</gene>
<organism evidence="2 3">
    <name type="scientific">Morus notabilis</name>
    <dbReference type="NCBI Taxonomy" id="981085"/>
    <lineage>
        <taxon>Eukaryota</taxon>
        <taxon>Viridiplantae</taxon>
        <taxon>Streptophyta</taxon>
        <taxon>Embryophyta</taxon>
        <taxon>Tracheophyta</taxon>
        <taxon>Spermatophyta</taxon>
        <taxon>Magnoliopsida</taxon>
        <taxon>eudicotyledons</taxon>
        <taxon>Gunneridae</taxon>
        <taxon>Pentapetalae</taxon>
        <taxon>rosids</taxon>
        <taxon>fabids</taxon>
        <taxon>Rosales</taxon>
        <taxon>Moraceae</taxon>
        <taxon>Moreae</taxon>
        <taxon>Morus</taxon>
    </lineage>
</organism>
<name>W9R242_9ROSA</name>
<dbReference type="EMBL" id="KE344510">
    <property type="protein sequence ID" value="EXB65261.1"/>
    <property type="molecule type" value="Genomic_DNA"/>
</dbReference>
<accession>W9R242</accession>